<dbReference type="PROSITE" id="PS51689">
    <property type="entry name" value="SAM_RNA_A_N6_MT"/>
    <property type="match status" value="1"/>
</dbReference>
<dbReference type="OrthoDB" id="9895503at2759"/>
<evidence type="ECO:0000256" key="8">
    <source>
        <dbReference type="ARBA" id="ARBA00023015"/>
    </source>
</evidence>
<evidence type="ECO:0000256" key="3">
    <source>
        <dbReference type="ARBA" id="ARBA00022603"/>
    </source>
</evidence>
<dbReference type="SUPFAM" id="SSF53335">
    <property type="entry name" value="S-adenosyl-L-methionine-dependent methyltransferases"/>
    <property type="match status" value="1"/>
</dbReference>
<keyword evidence="10" id="KW-0804">Transcription</keyword>
<dbReference type="AlphaFoldDB" id="A0A2G8K1S0"/>
<dbReference type="InterPro" id="IPR029063">
    <property type="entry name" value="SAM-dependent_MTases_sf"/>
</dbReference>
<evidence type="ECO:0000256" key="12">
    <source>
        <dbReference type="RuleBase" id="RU362106"/>
    </source>
</evidence>
<dbReference type="Gene3D" id="3.40.50.150">
    <property type="entry name" value="Vaccinia Virus protein VP39"/>
    <property type="match status" value="1"/>
</dbReference>
<dbReference type="PANTHER" id="PTHR11727:SF13">
    <property type="entry name" value="DIMETHYLADENOSINE TRANSFERASE 2, MITOCHONDRIAL"/>
    <property type="match status" value="1"/>
</dbReference>
<organism evidence="13 14">
    <name type="scientific">Stichopus japonicus</name>
    <name type="common">Sea cucumber</name>
    <dbReference type="NCBI Taxonomy" id="307972"/>
    <lineage>
        <taxon>Eukaryota</taxon>
        <taxon>Metazoa</taxon>
        <taxon>Echinodermata</taxon>
        <taxon>Eleutherozoa</taxon>
        <taxon>Echinozoa</taxon>
        <taxon>Holothuroidea</taxon>
        <taxon>Aspidochirotacea</taxon>
        <taxon>Aspidochirotida</taxon>
        <taxon>Stichopodidae</taxon>
        <taxon>Apostichopus</taxon>
    </lineage>
</organism>
<keyword evidence="5 11" id="KW-0949">S-adenosyl-L-methionine</keyword>
<dbReference type="STRING" id="307972.A0A2G8K1S0"/>
<comment type="caution">
    <text evidence="11">Lacks conserved residue(s) required for the propagation of feature annotation.</text>
</comment>
<comment type="caution">
    <text evidence="13">The sequence shown here is derived from an EMBL/GenBank/DDBJ whole genome shotgun (WGS) entry which is preliminary data.</text>
</comment>
<dbReference type="Pfam" id="PF00398">
    <property type="entry name" value="RrnaAD"/>
    <property type="match status" value="1"/>
</dbReference>
<dbReference type="GO" id="GO:0000179">
    <property type="term" value="F:rRNA (adenine-N6,N6-)-dimethyltransferase activity"/>
    <property type="evidence" value="ECO:0007669"/>
    <property type="project" value="UniProtKB-UniRule"/>
</dbReference>
<accession>A0A2G8K1S0</accession>
<dbReference type="EMBL" id="MRZV01000975">
    <property type="protein sequence ID" value="PIK41942.1"/>
    <property type="molecule type" value="Genomic_DNA"/>
</dbReference>
<protein>
    <recommendedName>
        <fullName evidence="12">rRNA adenine N(6)-methyltransferase</fullName>
        <ecNumber evidence="12">2.1.1.-</ecNumber>
    </recommendedName>
</protein>
<sequence length="357" mass="40943">MSPLVHLLSARCKLCSERTVTYSYLRSIYKKSQNTTSVRPTRGFSITGCSSKGHGGYREREKAIPFGGVTTMCHKSYSTRIPPEKKKVYQNPKLCYVWNPDLAKLIRSKIWPDGSLEKEKALVVDCNAGPGILSKELLNAGAQRLISIERNSEFLPRLKELQNDSDGRLLQALHADFYKMQYHGDTPYARPVIRIKELFQDISPVSWESDVPIKVIGCFPHRKEKTQAYLFASLMLERLSIYSYGRAQFNFFLSENCYETLTQPPGSYFKYRALSAFYQLGFDIKLLHKEPLSSFSSPSTVRSSNSTDPAYLYLTQLTPKQDLFLRHNLSQQQAFVFVYFMRQSLSKRSAKLTEIIE</sequence>
<comment type="similarity">
    <text evidence="11 12">Belongs to the class I-like SAM-binding methyltransferase superfamily. rRNA adenine N(6)-methyltransferase family.</text>
</comment>
<keyword evidence="4 11" id="KW-0808">Transferase</keyword>
<dbReference type="GO" id="GO:0006391">
    <property type="term" value="P:transcription initiation at mitochondrial promoter"/>
    <property type="evidence" value="ECO:0007669"/>
    <property type="project" value="TreeGrafter"/>
</dbReference>
<proteinExistence type="inferred from homology"/>
<evidence type="ECO:0000256" key="2">
    <source>
        <dbReference type="ARBA" id="ARBA00022552"/>
    </source>
</evidence>
<evidence type="ECO:0000313" key="14">
    <source>
        <dbReference type="Proteomes" id="UP000230750"/>
    </source>
</evidence>
<evidence type="ECO:0000256" key="9">
    <source>
        <dbReference type="ARBA" id="ARBA00023128"/>
    </source>
</evidence>
<evidence type="ECO:0000256" key="1">
    <source>
        <dbReference type="ARBA" id="ARBA00004173"/>
    </source>
</evidence>
<evidence type="ECO:0000256" key="5">
    <source>
        <dbReference type="ARBA" id="ARBA00022691"/>
    </source>
</evidence>
<dbReference type="PANTHER" id="PTHR11727">
    <property type="entry name" value="DIMETHYLADENOSINE TRANSFERASE"/>
    <property type="match status" value="1"/>
</dbReference>
<dbReference type="EC" id="2.1.1.-" evidence="12"/>
<comment type="subcellular location">
    <subcellularLocation>
        <location evidence="1">Mitochondrion</location>
    </subcellularLocation>
</comment>
<keyword evidence="2 12" id="KW-0698">rRNA processing</keyword>
<dbReference type="CDD" id="cd02440">
    <property type="entry name" value="AdoMet_MTases"/>
    <property type="match status" value="1"/>
</dbReference>
<keyword evidence="7" id="KW-0809">Transit peptide</keyword>
<gene>
    <name evidence="13" type="ORF">BSL78_21205</name>
</gene>
<name>A0A2G8K1S0_STIJA</name>
<evidence type="ECO:0000313" key="13">
    <source>
        <dbReference type="EMBL" id="PIK41942.1"/>
    </source>
</evidence>
<dbReference type="InterPro" id="IPR001737">
    <property type="entry name" value="KsgA/Erm"/>
</dbReference>
<evidence type="ECO:0000256" key="4">
    <source>
        <dbReference type="ARBA" id="ARBA00022679"/>
    </source>
</evidence>
<feature type="binding site" evidence="11">
    <location>
        <position position="97"/>
    </location>
    <ligand>
        <name>S-adenosyl-L-methionine</name>
        <dbReference type="ChEBI" id="CHEBI:59789"/>
    </ligand>
</feature>
<keyword evidence="8" id="KW-0805">Transcription regulation</keyword>
<evidence type="ECO:0000256" key="10">
    <source>
        <dbReference type="ARBA" id="ARBA00023163"/>
    </source>
</evidence>
<dbReference type="Proteomes" id="UP000230750">
    <property type="component" value="Unassembled WGS sequence"/>
</dbReference>
<feature type="binding site" evidence="11">
    <location>
        <position position="149"/>
    </location>
    <ligand>
        <name>S-adenosyl-L-methionine</name>
        <dbReference type="ChEBI" id="CHEBI:59789"/>
    </ligand>
</feature>
<keyword evidence="3 11" id="KW-0489">Methyltransferase</keyword>
<feature type="binding site" evidence="11">
    <location>
        <position position="201"/>
    </location>
    <ligand>
        <name>S-adenosyl-L-methionine</name>
        <dbReference type="ChEBI" id="CHEBI:59789"/>
    </ligand>
</feature>
<evidence type="ECO:0000256" key="7">
    <source>
        <dbReference type="ARBA" id="ARBA00022946"/>
    </source>
</evidence>
<reference evidence="13 14" key="1">
    <citation type="journal article" date="2017" name="PLoS Biol.">
        <title>The sea cucumber genome provides insights into morphological evolution and visceral regeneration.</title>
        <authorList>
            <person name="Zhang X."/>
            <person name="Sun L."/>
            <person name="Yuan J."/>
            <person name="Sun Y."/>
            <person name="Gao Y."/>
            <person name="Zhang L."/>
            <person name="Li S."/>
            <person name="Dai H."/>
            <person name="Hamel J.F."/>
            <person name="Liu C."/>
            <person name="Yu Y."/>
            <person name="Liu S."/>
            <person name="Lin W."/>
            <person name="Guo K."/>
            <person name="Jin S."/>
            <person name="Xu P."/>
            <person name="Storey K.B."/>
            <person name="Huan P."/>
            <person name="Zhang T."/>
            <person name="Zhou Y."/>
            <person name="Zhang J."/>
            <person name="Lin C."/>
            <person name="Li X."/>
            <person name="Xing L."/>
            <person name="Huo D."/>
            <person name="Sun M."/>
            <person name="Wang L."/>
            <person name="Mercier A."/>
            <person name="Li F."/>
            <person name="Yang H."/>
            <person name="Xiang J."/>
        </authorList>
    </citation>
    <scope>NUCLEOTIDE SEQUENCE [LARGE SCALE GENOMIC DNA]</scope>
    <source>
        <strain evidence="13">Shaxun</strain>
        <tissue evidence="13">Muscle</tissue>
    </source>
</reference>
<keyword evidence="6 11" id="KW-0694">RNA-binding</keyword>
<keyword evidence="14" id="KW-1185">Reference proteome</keyword>
<dbReference type="GO" id="GO:0005759">
    <property type="term" value="C:mitochondrial matrix"/>
    <property type="evidence" value="ECO:0007669"/>
    <property type="project" value="TreeGrafter"/>
</dbReference>
<evidence type="ECO:0000256" key="11">
    <source>
        <dbReference type="PROSITE-ProRule" id="PRU01026"/>
    </source>
</evidence>
<keyword evidence="9" id="KW-0496">Mitochondrion</keyword>
<dbReference type="GO" id="GO:0003723">
    <property type="term" value="F:RNA binding"/>
    <property type="evidence" value="ECO:0007669"/>
    <property type="project" value="UniProtKB-UniRule"/>
</dbReference>
<evidence type="ECO:0000256" key="6">
    <source>
        <dbReference type="ARBA" id="ARBA00022884"/>
    </source>
</evidence>
<dbReference type="GO" id="GO:0034246">
    <property type="term" value="F:mitochondrial transcription factor activity"/>
    <property type="evidence" value="ECO:0007669"/>
    <property type="project" value="TreeGrafter"/>
</dbReference>